<gene>
    <name evidence="9" type="ORF">DVZ84_35635</name>
</gene>
<name>A0A369UUA2_9ACTN</name>
<keyword evidence="2 7" id="KW-0812">Transmembrane</keyword>
<dbReference type="InterPro" id="IPR036259">
    <property type="entry name" value="MFS_trans_sf"/>
</dbReference>
<dbReference type="OrthoDB" id="4484751at2"/>
<feature type="transmembrane region" description="Helical" evidence="7">
    <location>
        <begin position="12"/>
        <end position="39"/>
    </location>
</feature>
<evidence type="ECO:0000313" key="10">
    <source>
        <dbReference type="Proteomes" id="UP000253742"/>
    </source>
</evidence>
<evidence type="ECO:0000256" key="7">
    <source>
        <dbReference type="SAM" id="Phobius"/>
    </source>
</evidence>
<feature type="region of interest" description="Disordered" evidence="6">
    <location>
        <begin position="471"/>
        <end position="497"/>
    </location>
</feature>
<evidence type="ECO:0000256" key="4">
    <source>
        <dbReference type="ARBA" id="ARBA00023136"/>
    </source>
</evidence>
<dbReference type="Proteomes" id="UP000253742">
    <property type="component" value="Unassembled WGS sequence"/>
</dbReference>
<dbReference type="Pfam" id="PF07690">
    <property type="entry name" value="MFS_1"/>
    <property type="match status" value="1"/>
</dbReference>
<accession>A0A369UUA2</accession>
<dbReference type="Gene3D" id="1.20.1720.10">
    <property type="entry name" value="Multidrug resistance protein D"/>
    <property type="match status" value="1"/>
</dbReference>
<dbReference type="CDD" id="cd17504">
    <property type="entry name" value="MFS_MMR_MDR_like"/>
    <property type="match status" value="1"/>
</dbReference>
<evidence type="ECO:0000256" key="5">
    <source>
        <dbReference type="ARBA" id="ARBA00023251"/>
    </source>
</evidence>
<sequence>MSTATHASRPSAGAGAVLILAFTGIVASSMQTLLIPVIADLPRLLDTSPGNASWLISSTLLTASVAPPIMGRLGDLHGKRRMMLISIAVMIAGALLSASTTNFALVVVGRALQGVAMSAIPLAIGLMKDVLPRNRLDSAAAVMSTSMGVGSSLALPAAALVAQQSSWQVLFYGAAVLGVLCVLLLPMVPETQVRARGTFDIPGALGLVAGLTLLLLPLSKGSEWGWTSVRTMMFFGAAVVVLALWAGLEGKLTSPLVDVRSFRRPVLLFTHLATMMVGASYLVVALVLPQLLQLPGATGYGLGQSMVAAGLLMVPLGLTMLLTAPLHARLSARYGPKAALLLGLSITAAGYGAAVGLVAAPWQTVIVTVVLGVGIGLAYASPPALLLGAVAPHETGAANGLNTLMRSVGAAVCSALVSVVLASKSRDYRGSPVPSLEGFRTAYLIAAALMGVGFVLALFLPKQGKLPHHLATAAPDGARKRRPSPESAGRCGAPAGR</sequence>
<dbReference type="EMBL" id="QQBH01000043">
    <property type="protein sequence ID" value="RDD84342.1"/>
    <property type="molecule type" value="Genomic_DNA"/>
</dbReference>
<dbReference type="AlphaFoldDB" id="A0A369UUA2"/>
<evidence type="ECO:0000259" key="8">
    <source>
        <dbReference type="PROSITE" id="PS50850"/>
    </source>
</evidence>
<feature type="domain" description="Major facilitator superfamily (MFS) profile" evidence="8">
    <location>
        <begin position="16"/>
        <end position="465"/>
    </location>
</feature>
<feature type="transmembrane region" description="Helical" evidence="7">
    <location>
        <begin position="338"/>
        <end position="359"/>
    </location>
</feature>
<evidence type="ECO:0000313" key="9">
    <source>
        <dbReference type="EMBL" id="RDD84342.1"/>
    </source>
</evidence>
<comment type="subcellular location">
    <subcellularLocation>
        <location evidence="1">Cell membrane</location>
        <topology evidence="1">Multi-pass membrane protein</topology>
    </subcellularLocation>
</comment>
<feature type="transmembrane region" description="Helical" evidence="7">
    <location>
        <begin position="199"/>
        <end position="218"/>
    </location>
</feature>
<feature type="transmembrane region" description="Helical" evidence="7">
    <location>
        <begin position="224"/>
        <end position="245"/>
    </location>
</feature>
<keyword evidence="3 7" id="KW-1133">Transmembrane helix</keyword>
<dbReference type="InterPro" id="IPR020846">
    <property type="entry name" value="MFS_dom"/>
</dbReference>
<feature type="transmembrane region" description="Helical" evidence="7">
    <location>
        <begin position="442"/>
        <end position="460"/>
    </location>
</feature>
<proteinExistence type="predicted"/>
<dbReference type="InterPro" id="IPR011701">
    <property type="entry name" value="MFS"/>
</dbReference>
<reference evidence="9 10" key="1">
    <citation type="submission" date="2018-07" db="EMBL/GenBank/DDBJ databases">
        <title>Genome guided investigation of antibiotics producing actinomycetales strain isolated from a Macau mangrove ecosystem.</title>
        <authorList>
            <person name="Hu D."/>
        </authorList>
    </citation>
    <scope>NUCLEOTIDE SEQUENCE [LARGE SCALE GENOMIC DNA]</scope>
    <source>
        <strain evidence="9 10">2297</strain>
    </source>
</reference>
<dbReference type="GO" id="GO:0046677">
    <property type="term" value="P:response to antibiotic"/>
    <property type="evidence" value="ECO:0007669"/>
    <property type="project" value="UniProtKB-KW"/>
</dbReference>
<feature type="transmembrane region" description="Helical" evidence="7">
    <location>
        <begin position="139"/>
        <end position="163"/>
    </location>
</feature>
<keyword evidence="5" id="KW-0046">Antibiotic resistance</keyword>
<dbReference type="SUPFAM" id="SSF103473">
    <property type="entry name" value="MFS general substrate transporter"/>
    <property type="match status" value="1"/>
</dbReference>
<dbReference type="PROSITE" id="PS50850">
    <property type="entry name" value="MFS"/>
    <property type="match status" value="1"/>
</dbReference>
<evidence type="ECO:0000256" key="6">
    <source>
        <dbReference type="SAM" id="MobiDB-lite"/>
    </source>
</evidence>
<feature type="transmembrane region" description="Helical" evidence="7">
    <location>
        <begin position="307"/>
        <end position="326"/>
    </location>
</feature>
<feature type="transmembrane region" description="Helical" evidence="7">
    <location>
        <begin position="169"/>
        <end position="187"/>
    </location>
</feature>
<protein>
    <submittedName>
        <fullName evidence="9">MFS transporter</fullName>
    </submittedName>
</protein>
<feature type="transmembrane region" description="Helical" evidence="7">
    <location>
        <begin position="51"/>
        <end position="70"/>
    </location>
</feature>
<dbReference type="PANTHER" id="PTHR42718">
    <property type="entry name" value="MAJOR FACILITATOR SUPERFAMILY MULTIDRUG TRANSPORTER MFSC"/>
    <property type="match status" value="1"/>
</dbReference>
<feature type="transmembrane region" description="Helical" evidence="7">
    <location>
        <begin position="82"/>
        <end position="105"/>
    </location>
</feature>
<evidence type="ECO:0000256" key="2">
    <source>
        <dbReference type="ARBA" id="ARBA00022692"/>
    </source>
</evidence>
<dbReference type="GO" id="GO:0005886">
    <property type="term" value="C:plasma membrane"/>
    <property type="evidence" value="ECO:0007669"/>
    <property type="project" value="UniProtKB-SubCell"/>
</dbReference>
<dbReference type="GO" id="GO:0022857">
    <property type="term" value="F:transmembrane transporter activity"/>
    <property type="evidence" value="ECO:0007669"/>
    <property type="project" value="InterPro"/>
</dbReference>
<dbReference type="RefSeq" id="WP_114533409.1">
    <property type="nucleotide sequence ID" value="NZ_QQBH01000043.1"/>
</dbReference>
<evidence type="ECO:0000256" key="1">
    <source>
        <dbReference type="ARBA" id="ARBA00004651"/>
    </source>
</evidence>
<feature type="transmembrane region" description="Helical" evidence="7">
    <location>
        <begin position="365"/>
        <end position="391"/>
    </location>
</feature>
<organism evidence="9 10">
    <name type="scientific">Streptomyces parvulus</name>
    <dbReference type="NCBI Taxonomy" id="146923"/>
    <lineage>
        <taxon>Bacteria</taxon>
        <taxon>Bacillati</taxon>
        <taxon>Actinomycetota</taxon>
        <taxon>Actinomycetes</taxon>
        <taxon>Kitasatosporales</taxon>
        <taxon>Streptomycetaceae</taxon>
        <taxon>Streptomyces</taxon>
    </lineage>
</organism>
<dbReference type="PANTHER" id="PTHR42718:SF35">
    <property type="entry name" value="BLL0718 PROTEIN"/>
    <property type="match status" value="1"/>
</dbReference>
<comment type="caution">
    <text evidence="9">The sequence shown here is derived from an EMBL/GenBank/DDBJ whole genome shotgun (WGS) entry which is preliminary data.</text>
</comment>
<feature type="transmembrane region" description="Helical" evidence="7">
    <location>
        <begin position="266"/>
        <end position="287"/>
    </location>
</feature>
<feature type="transmembrane region" description="Helical" evidence="7">
    <location>
        <begin position="403"/>
        <end position="422"/>
    </location>
</feature>
<keyword evidence="4 7" id="KW-0472">Membrane</keyword>
<evidence type="ECO:0000256" key="3">
    <source>
        <dbReference type="ARBA" id="ARBA00022989"/>
    </source>
</evidence>
<dbReference type="Gene3D" id="1.20.1250.20">
    <property type="entry name" value="MFS general substrate transporter like domains"/>
    <property type="match status" value="1"/>
</dbReference>